<dbReference type="InterPro" id="IPR023214">
    <property type="entry name" value="HAD_sf"/>
</dbReference>
<dbReference type="InterPro" id="IPR001296">
    <property type="entry name" value="Glyco_trans_1"/>
</dbReference>
<evidence type="ECO:0000256" key="5">
    <source>
        <dbReference type="ARBA" id="ARBA00047471"/>
    </source>
</evidence>
<dbReference type="InterPro" id="IPR044161">
    <property type="entry name" value="SPS"/>
</dbReference>
<name>U7D6M9_9BACT</name>
<comment type="caution">
    <text evidence="9">The sequence shown here is derived from an EMBL/GenBank/DDBJ whole genome shotgun (WGS) entry which is preliminary data.</text>
</comment>
<dbReference type="PANTHER" id="PTHR46039">
    <property type="entry name" value="SUCROSE-PHOSPHATE SYNTHASE 3-RELATED"/>
    <property type="match status" value="1"/>
</dbReference>
<dbReference type="GO" id="GO:0046524">
    <property type="term" value="F:sucrose-phosphate synthase activity"/>
    <property type="evidence" value="ECO:0007669"/>
    <property type="project" value="UniProtKB-EC"/>
</dbReference>
<keyword evidence="10" id="KW-1185">Reference proteome</keyword>
<keyword evidence="3" id="KW-0328">Glycosyltransferase</keyword>
<organism evidence="9 10">
    <name type="scientific">Chitinivibrio alkaliphilus ACht1</name>
    <dbReference type="NCBI Taxonomy" id="1313304"/>
    <lineage>
        <taxon>Bacteria</taxon>
        <taxon>Pseudomonadati</taxon>
        <taxon>Fibrobacterota</taxon>
        <taxon>Chitinivibrionia</taxon>
        <taxon>Chitinivibrionales</taxon>
        <taxon>Chitinivibrionaceae</taxon>
        <taxon>Chitinivibrio</taxon>
    </lineage>
</organism>
<dbReference type="NCBIfam" id="TIGR02472">
    <property type="entry name" value="sucr_P_syn_N"/>
    <property type="match status" value="1"/>
</dbReference>
<dbReference type="InterPro" id="IPR012821">
    <property type="entry name" value="Sucrose_P_synth_Pase-like_dom"/>
</dbReference>
<dbReference type="Gene3D" id="3.40.50.2000">
    <property type="entry name" value="Glycogen Phosphorylase B"/>
    <property type="match status" value="2"/>
</dbReference>
<dbReference type="InterPro" id="IPR036412">
    <property type="entry name" value="HAD-like_sf"/>
</dbReference>
<dbReference type="InterPro" id="IPR000368">
    <property type="entry name" value="Sucrose_synth_GT-B1"/>
</dbReference>
<sequence>MDKKLVIGMVNIHGLFRGYDQELGINPDTGGQTKYVLDLVKALSQREEVKAVYVYTRQIIDKKYDASYAQLEEQINEKAWIIRIPFGPKRYLRKEKLWPHIDSFVDQTLNYIRKSKIIPHVFHGHYADGGYAASQLGLLLGVPSIFTGHSLGRSKKRRLLEKGKQEERLQETFHFDERIDAEEFSLDSAACVVTSTVQEVEEQYAEYSCYHPETMEVIPPGVDLDSFEPYDESNTDTALTRRFEHFLTEPDKPAILALARPDDRKNFATLIRAYGENRELRNKANLILIMGNRKDIKSFSPEQRKVLYEVLYLIDYYDLYGKVAYPKQHDGDEVPFAYRWAASRRGIFVNPAYTEPFGLTLLEASGSGLPIVATNDGGPQDIIMNCKNGLLIDPFDTRDMAQKMLRLLTSPDLWQQYSRAGIENTRIYYSWDNHVEKYLKDLGEIVVGNRPRIFNVAKRDYRLSQIDRIIITDIDNTLTGDENSLKEFSQLVQEMQGHIGFGIATGRNKDSAMKLLSELDVPEPDIMVTSVGTEIFYGKKQITDESWQKRINYRWDRQGIRNLFDNVEGFYYQDEPQQSKYKISYKLDMERSMSIKNIKELLWREGFHAKVVFSLGMYLDFIPIRSGDGLAIRQLSFRWGIPWENILIAGDSGNDEAMLKGETLGVVVANHSMELEKLRGYPRIYFSDKSHAGGIIDGISYYNFLDTIEIPNERID</sequence>
<dbReference type="InterPro" id="IPR006380">
    <property type="entry name" value="SPP-like_dom"/>
</dbReference>
<evidence type="ECO:0000259" key="8">
    <source>
        <dbReference type="Pfam" id="PF05116"/>
    </source>
</evidence>
<dbReference type="Pfam" id="PF00534">
    <property type="entry name" value="Glycos_transf_1"/>
    <property type="match status" value="1"/>
</dbReference>
<evidence type="ECO:0000256" key="1">
    <source>
        <dbReference type="ARBA" id="ARBA00006530"/>
    </source>
</evidence>
<dbReference type="Proteomes" id="UP000017148">
    <property type="component" value="Unassembled WGS sequence"/>
</dbReference>
<dbReference type="RefSeq" id="WP_022636405.1">
    <property type="nucleotide sequence ID" value="NZ_ASJR01000006.1"/>
</dbReference>
<reference evidence="9 10" key="1">
    <citation type="journal article" date="2013" name="Environ. Microbiol.">
        <title>Genome analysis of Chitinivibrio alkaliphilus gen. nov., sp. nov., a novel extremely haloalkaliphilic anaerobic chitinolytic bacterium from the candidate phylum Termite Group 3.</title>
        <authorList>
            <person name="Sorokin D.Y."/>
            <person name="Gumerov V.M."/>
            <person name="Rakitin A.L."/>
            <person name="Beletsky A.V."/>
            <person name="Damste J.S."/>
            <person name="Muyzer G."/>
            <person name="Mardanov A.V."/>
            <person name="Ravin N.V."/>
        </authorList>
    </citation>
    <scope>NUCLEOTIDE SEQUENCE [LARGE SCALE GENOMIC DNA]</scope>
    <source>
        <strain evidence="9 10">ACht1</strain>
    </source>
</reference>
<dbReference type="OrthoDB" id="7847955at2"/>
<dbReference type="PANTHER" id="PTHR46039:SF5">
    <property type="entry name" value="SUCROSE-PHOSPHATE SYNTHASE 3-RELATED"/>
    <property type="match status" value="1"/>
</dbReference>
<evidence type="ECO:0000256" key="3">
    <source>
        <dbReference type="ARBA" id="ARBA00022676"/>
    </source>
</evidence>
<dbReference type="CDD" id="cd03800">
    <property type="entry name" value="GT4_sucrose_synthase"/>
    <property type="match status" value="1"/>
</dbReference>
<dbReference type="Gene3D" id="3.90.1070.10">
    <property type="match status" value="1"/>
</dbReference>
<keyword evidence="4" id="KW-0808">Transferase</keyword>
<dbReference type="eggNOG" id="COG0438">
    <property type="taxonomic scope" value="Bacteria"/>
</dbReference>
<dbReference type="eggNOG" id="COG0561">
    <property type="taxonomic scope" value="Bacteria"/>
</dbReference>
<dbReference type="Gene3D" id="3.40.50.1000">
    <property type="entry name" value="HAD superfamily/HAD-like"/>
    <property type="match status" value="1"/>
</dbReference>
<evidence type="ECO:0000256" key="4">
    <source>
        <dbReference type="ARBA" id="ARBA00022679"/>
    </source>
</evidence>
<evidence type="ECO:0000313" key="9">
    <source>
        <dbReference type="EMBL" id="ERP32174.1"/>
    </source>
</evidence>
<gene>
    <name evidence="9" type="ORF">CALK_0904</name>
</gene>
<dbReference type="STRING" id="1313304.CALK_0904"/>
<dbReference type="PATRIC" id="fig|1313304.3.peg.863"/>
<dbReference type="SUPFAM" id="SSF56784">
    <property type="entry name" value="HAD-like"/>
    <property type="match status" value="1"/>
</dbReference>
<dbReference type="SUPFAM" id="SSF53756">
    <property type="entry name" value="UDP-Glycosyltransferase/glycogen phosphorylase"/>
    <property type="match status" value="1"/>
</dbReference>
<dbReference type="Pfam" id="PF00862">
    <property type="entry name" value="GT-B_Sucrose_synth"/>
    <property type="match status" value="1"/>
</dbReference>
<dbReference type="NCBIfam" id="TIGR01484">
    <property type="entry name" value="HAD-SF-IIB"/>
    <property type="match status" value="1"/>
</dbReference>
<feature type="domain" description="Sucrose phosphatase-like" evidence="8">
    <location>
        <begin position="468"/>
        <end position="703"/>
    </location>
</feature>
<evidence type="ECO:0000259" key="6">
    <source>
        <dbReference type="Pfam" id="PF00534"/>
    </source>
</evidence>
<dbReference type="InterPro" id="IPR006379">
    <property type="entry name" value="HAD-SF_hydro_IIB"/>
</dbReference>
<dbReference type="GO" id="GO:0016791">
    <property type="term" value="F:phosphatase activity"/>
    <property type="evidence" value="ECO:0007669"/>
    <property type="project" value="UniProtKB-ARBA"/>
</dbReference>
<evidence type="ECO:0000313" key="10">
    <source>
        <dbReference type="Proteomes" id="UP000017148"/>
    </source>
</evidence>
<feature type="domain" description="Glycosyl transferase family 1" evidence="6">
    <location>
        <begin position="248"/>
        <end position="421"/>
    </location>
</feature>
<accession>U7D6M9</accession>
<protein>
    <recommendedName>
        <fullName evidence="2">sucrose-phosphate synthase</fullName>
        <ecNumber evidence="2">2.4.1.14</ecNumber>
    </recommendedName>
</protein>
<dbReference type="EMBL" id="ASJR01000006">
    <property type="protein sequence ID" value="ERP32174.1"/>
    <property type="molecule type" value="Genomic_DNA"/>
</dbReference>
<dbReference type="InterPro" id="IPR012822">
    <property type="entry name" value="SucroseP_synth_GlycoTrfase_dom"/>
</dbReference>
<dbReference type="NCBIfam" id="TIGR02471">
    <property type="entry name" value="sucr_syn_bact_C"/>
    <property type="match status" value="1"/>
</dbReference>
<proteinExistence type="inferred from homology"/>
<comment type="similarity">
    <text evidence="1">Belongs to the glycosyltransferase 1 family.</text>
</comment>
<dbReference type="EC" id="2.4.1.14" evidence="2"/>
<dbReference type="AlphaFoldDB" id="U7D6M9"/>
<comment type="catalytic activity">
    <reaction evidence="5">
        <text>beta-D-fructose 6-phosphate + UDP-alpha-D-glucose = sucrose 6(F)-phosphate + UDP + H(+)</text>
        <dbReference type="Rhea" id="RHEA:22172"/>
        <dbReference type="ChEBI" id="CHEBI:15378"/>
        <dbReference type="ChEBI" id="CHEBI:57634"/>
        <dbReference type="ChEBI" id="CHEBI:57723"/>
        <dbReference type="ChEBI" id="CHEBI:58223"/>
        <dbReference type="ChEBI" id="CHEBI:58885"/>
        <dbReference type="EC" id="2.4.1.14"/>
    </reaction>
</comment>
<evidence type="ECO:0000259" key="7">
    <source>
        <dbReference type="Pfam" id="PF00862"/>
    </source>
</evidence>
<evidence type="ECO:0000256" key="2">
    <source>
        <dbReference type="ARBA" id="ARBA00012536"/>
    </source>
</evidence>
<dbReference type="Pfam" id="PF05116">
    <property type="entry name" value="S6PP"/>
    <property type="match status" value="1"/>
</dbReference>
<feature type="domain" description="Sucrose synthase first GT-B" evidence="7">
    <location>
        <begin position="7"/>
        <end position="210"/>
    </location>
</feature>